<feature type="chain" id="PRO_5044549586" description="DUF5648 domain-containing protein" evidence="1">
    <location>
        <begin position="24"/>
        <end position="370"/>
    </location>
</feature>
<reference evidence="4 5" key="1">
    <citation type="submission" date="2016-02" db="EMBL/GenBank/DDBJ databases">
        <title>Draft genome sequence of Hydrogenophaga sp. LPB0072.</title>
        <authorList>
            <person name="Shin S.-K."/>
            <person name="Yi H."/>
        </authorList>
    </citation>
    <scope>NUCLEOTIDE SEQUENCE [LARGE SCALE GENOMIC DNA]</scope>
    <source>
        <strain evidence="4 5">LPB0072</strain>
    </source>
</reference>
<feature type="signal peptide" evidence="1">
    <location>
        <begin position="1"/>
        <end position="23"/>
    </location>
</feature>
<gene>
    <name evidence="3" type="ORF">LPB072_20740</name>
    <name evidence="4" type="ORF">LPB72_12405</name>
</gene>
<evidence type="ECO:0000313" key="5">
    <source>
        <dbReference type="Proteomes" id="UP000185657"/>
    </source>
</evidence>
<evidence type="ECO:0000313" key="3">
    <source>
        <dbReference type="EMBL" id="AOW14884.1"/>
    </source>
</evidence>
<dbReference type="InterPro" id="IPR043708">
    <property type="entry name" value="DUF5648"/>
</dbReference>
<dbReference type="AlphaFoldDB" id="A0A167HMC8"/>
<dbReference type="STRING" id="1763535.LPB072_20740"/>
<feature type="domain" description="DUF5648" evidence="2">
    <location>
        <begin position="103"/>
        <end position="243"/>
    </location>
</feature>
<proteinExistence type="predicted"/>
<organism evidence="3 6">
    <name type="scientific">Hydrogenophaga crassostreae</name>
    <dbReference type="NCBI Taxonomy" id="1763535"/>
    <lineage>
        <taxon>Bacteria</taxon>
        <taxon>Pseudomonadati</taxon>
        <taxon>Pseudomonadota</taxon>
        <taxon>Betaproteobacteria</taxon>
        <taxon>Burkholderiales</taxon>
        <taxon>Comamonadaceae</taxon>
        <taxon>Hydrogenophaga</taxon>
    </lineage>
</organism>
<evidence type="ECO:0000259" key="2">
    <source>
        <dbReference type="Pfam" id="PF18885"/>
    </source>
</evidence>
<name>A0A167HMC8_9BURK</name>
<dbReference type="EMBL" id="CP017476">
    <property type="protein sequence ID" value="AOW14884.1"/>
    <property type="molecule type" value="Genomic_DNA"/>
</dbReference>
<accession>A0A167HMC8</accession>
<dbReference type="EMBL" id="LVWD01000015">
    <property type="protein sequence ID" value="OAD41450.1"/>
    <property type="molecule type" value="Genomic_DNA"/>
</dbReference>
<dbReference type="KEGG" id="hyl:LPB072_20740"/>
<dbReference type="Pfam" id="PF18885">
    <property type="entry name" value="DUF5648"/>
    <property type="match status" value="1"/>
</dbReference>
<dbReference type="Proteomes" id="UP000185657">
    <property type="component" value="Unassembled WGS sequence"/>
</dbReference>
<dbReference type="Proteomes" id="UP000185680">
    <property type="component" value="Chromosome"/>
</dbReference>
<protein>
    <recommendedName>
        <fullName evidence="2">DUF5648 domain-containing protein</fullName>
    </recommendedName>
</protein>
<evidence type="ECO:0000313" key="4">
    <source>
        <dbReference type="EMBL" id="OAD41450.1"/>
    </source>
</evidence>
<evidence type="ECO:0000256" key="1">
    <source>
        <dbReference type="SAM" id="SignalP"/>
    </source>
</evidence>
<sequence>MPSFSFIRSTGAIALLSLATLLAACGGGDPVESTTQVSHASLDEAAAKNPAMSEAPSPQFIDLLEESARLNALELEAAEKVVASGTGGAAWVGEPKLASKLVPIYRFFNTATNAHFFTASTEERDHIRANLPIFQFEGIAFYANLAPARGLSPVYRFYNTQTGVHLFTISESEKTNIQKNIPQFLYEGIAYYASQVTAAGTSSIRRFLVRDKGFHFYTSSAEEAARIRATLPNYIDEGPAYFALTSTWTQPVDVDLTIGSWVLTARDSANSSWTGSTLVFSQQAVSGENNTFHARVNFVRNGQPYGAEDFTGTLYASGRMEMSGYSVTPGYNLITANWRALLNVAGNQFLDGTWSRPDGRVISGNWTAVR</sequence>
<evidence type="ECO:0000313" key="6">
    <source>
        <dbReference type="Proteomes" id="UP000185680"/>
    </source>
</evidence>
<keyword evidence="5" id="KW-1185">Reference proteome</keyword>
<keyword evidence="1" id="KW-0732">Signal</keyword>
<reference evidence="3 6" key="2">
    <citation type="submission" date="2016-10" db="EMBL/GenBank/DDBJ databases">
        <title>Hydorgenophaga sp. LPB0072 isolated from gastropod.</title>
        <authorList>
            <person name="Kim E."/>
            <person name="Yi H."/>
        </authorList>
    </citation>
    <scope>NUCLEOTIDE SEQUENCE [LARGE SCALE GENOMIC DNA]</scope>
    <source>
        <strain evidence="3 6">LPB0072</strain>
    </source>
</reference>